<dbReference type="STRING" id="3708.A0A078GWW7"/>
<protein>
    <recommendedName>
        <fullName evidence="3">glucan endo-1,3-beta-D-glucosidase</fullName>
        <ecNumber evidence="3">3.2.1.39</ecNumber>
    </recommendedName>
</protein>
<dbReference type="InterPro" id="IPR017853">
    <property type="entry name" value="GH"/>
</dbReference>
<organism evidence="9 10">
    <name type="scientific">Brassica napus</name>
    <name type="common">Rape</name>
    <dbReference type="NCBI Taxonomy" id="3708"/>
    <lineage>
        <taxon>Eukaryota</taxon>
        <taxon>Viridiplantae</taxon>
        <taxon>Streptophyta</taxon>
        <taxon>Embryophyta</taxon>
        <taxon>Tracheophyta</taxon>
        <taxon>Spermatophyta</taxon>
        <taxon>Magnoliopsida</taxon>
        <taxon>eudicotyledons</taxon>
        <taxon>Gunneridae</taxon>
        <taxon>Pentapetalae</taxon>
        <taxon>rosids</taxon>
        <taxon>malvids</taxon>
        <taxon>Brassicales</taxon>
        <taxon>Brassicaceae</taxon>
        <taxon>Brassiceae</taxon>
        <taxon>Brassica</taxon>
    </lineage>
</organism>
<dbReference type="PROSITE" id="PS00587">
    <property type="entry name" value="GLYCOSYL_HYDROL_F17"/>
    <property type="match status" value="1"/>
</dbReference>
<keyword evidence="10" id="KW-1185">Reference proteome</keyword>
<evidence type="ECO:0000256" key="8">
    <source>
        <dbReference type="SAM" id="SignalP"/>
    </source>
</evidence>
<gene>
    <name evidence="9" type="primary">BnaC04g24490D</name>
    <name evidence="9" type="ORF">GSBRNA2T00047004001</name>
</gene>
<evidence type="ECO:0000256" key="2">
    <source>
        <dbReference type="ARBA" id="ARBA00008773"/>
    </source>
</evidence>
<keyword evidence="4 7" id="KW-0378">Hydrolase</keyword>
<dbReference type="SUPFAM" id="SSF51445">
    <property type="entry name" value="(Trans)glycosidases"/>
    <property type="match status" value="1"/>
</dbReference>
<dbReference type="Gramene" id="CDY30975">
    <property type="protein sequence ID" value="CDY30975"/>
    <property type="gene ID" value="GSBRNA2T00047004001"/>
</dbReference>
<evidence type="ECO:0000313" key="10">
    <source>
        <dbReference type="Proteomes" id="UP000028999"/>
    </source>
</evidence>
<dbReference type="GO" id="GO:0005975">
    <property type="term" value="P:carbohydrate metabolic process"/>
    <property type="evidence" value="ECO:0007669"/>
    <property type="project" value="InterPro"/>
</dbReference>
<comment type="catalytic activity">
    <reaction evidence="1">
        <text>Hydrolysis of (1-&gt;3)-beta-D-glucosidic linkages in (1-&gt;3)-beta-D-glucans.</text>
        <dbReference type="EC" id="3.2.1.39"/>
    </reaction>
</comment>
<reference evidence="9 10" key="1">
    <citation type="journal article" date="2014" name="Science">
        <title>Plant genetics. Early allopolyploid evolution in the post-Neolithic Brassica napus oilseed genome.</title>
        <authorList>
            <person name="Chalhoub B."/>
            <person name="Denoeud F."/>
            <person name="Liu S."/>
            <person name="Parkin I.A."/>
            <person name="Tang H."/>
            <person name="Wang X."/>
            <person name="Chiquet J."/>
            <person name="Belcram H."/>
            <person name="Tong C."/>
            <person name="Samans B."/>
            <person name="Correa M."/>
            <person name="Da Silva C."/>
            <person name="Just J."/>
            <person name="Falentin C."/>
            <person name="Koh C.S."/>
            <person name="Le Clainche I."/>
            <person name="Bernard M."/>
            <person name="Bento P."/>
            <person name="Noel B."/>
            <person name="Labadie K."/>
            <person name="Alberti A."/>
            <person name="Charles M."/>
            <person name="Arnaud D."/>
            <person name="Guo H."/>
            <person name="Daviaud C."/>
            <person name="Alamery S."/>
            <person name="Jabbari K."/>
            <person name="Zhao M."/>
            <person name="Edger P.P."/>
            <person name="Chelaifa H."/>
            <person name="Tack D."/>
            <person name="Lassalle G."/>
            <person name="Mestiri I."/>
            <person name="Schnel N."/>
            <person name="Le Paslier M.C."/>
            <person name="Fan G."/>
            <person name="Renault V."/>
            <person name="Bayer P.E."/>
            <person name="Golicz A.A."/>
            <person name="Manoli S."/>
            <person name="Lee T.H."/>
            <person name="Thi V.H."/>
            <person name="Chalabi S."/>
            <person name="Hu Q."/>
            <person name="Fan C."/>
            <person name="Tollenaere R."/>
            <person name="Lu Y."/>
            <person name="Battail C."/>
            <person name="Shen J."/>
            <person name="Sidebottom C.H."/>
            <person name="Wang X."/>
            <person name="Canaguier A."/>
            <person name="Chauveau A."/>
            <person name="Berard A."/>
            <person name="Deniot G."/>
            <person name="Guan M."/>
            <person name="Liu Z."/>
            <person name="Sun F."/>
            <person name="Lim Y.P."/>
            <person name="Lyons E."/>
            <person name="Town C.D."/>
            <person name="Bancroft I."/>
            <person name="Wang X."/>
            <person name="Meng J."/>
            <person name="Ma J."/>
            <person name="Pires J.C."/>
            <person name="King G.J."/>
            <person name="Brunel D."/>
            <person name="Delourme R."/>
            <person name="Renard M."/>
            <person name="Aury J.M."/>
            <person name="Adams K.L."/>
            <person name="Batley J."/>
            <person name="Snowdon R.J."/>
            <person name="Tost J."/>
            <person name="Edwards D."/>
            <person name="Zhou Y."/>
            <person name="Hua W."/>
            <person name="Sharpe A.G."/>
            <person name="Paterson A.H."/>
            <person name="Guan C."/>
            <person name="Wincker P."/>
        </authorList>
    </citation>
    <scope>NUCLEOTIDE SEQUENCE [LARGE SCALE GENOMIC DNA]</scope>
    <source>
        <strain evidence="10">cv. Darmor-bzh</strain>
    </source>
</reference>
<evidence type="ECO:0000256" key="5">
    <source>
        <dbReference type="ARBA" id="ARBA00023295"/>
    </source>
</evidence>
<sequence>MSEVRMLALSPMLMLLLSLLMASFFDTTAGQIGVCYGEYGNNLPSNSEAVAMYKQYNIRRMRMYGPNPNALDALRGSNIELSSTFPMATYNVSQIAKRRPAHGSETTSRSTTMSDSAGLSNIKVSTTTFMGAFTDTYPPSRGRFSDEFLNFLQPVVGFLVSKRSPLLVNIYTYFGYKNGDIILFVESIFIYDIYSLAKKKNDPNNQHHYQNLFDANLDSVYAALEKTGGGSLEVVVSESGWPTQGGPGASVPNAEAYVNNLRLHVNKNGSPRRPGKAIETYIFAMFDENEKPNDETERHDLNRNRHLSKAIINTASIFVVTRLGGNFDEARILGLSHQGPKRYEIRASRTGDL</sequence>
<keyword evidence="5 7" id="KW-0326">Glycosidase</keyword>
<evidence type="ECO:0000256" key="6">
    <source>
        <dbReference type="RuleBase" id="RU004335"/>
    </source>
</evidence>
<evidence type="ECO:0000256" key="3">
    <source>
        <dbReference type="ARBA" id="ARBA00012780"/>
    </source>
</evidence>
<feature type="signal peptide" evidence="8">
    <location>
        <begin position="1"/>
        <end position="30"/>
    </location>
</feature>
<dbReference type="PANTHER" id="PTHR32227">
    <property type="entry name" value="GLUCAN ENDO-1,3-BETA-GLUCOSIDASE BG1-RELATED-RELATED"/>
    <property type="match status" value="1"/>
</dbReference>
<dbReference type="Pfam" id="PF00332">
    <property type="entry name" value="Glyco_hydro_17"/>
    <property type="match status" value="2"/>
</dbReference>
<dbReference type="EMBL" id="LK032265">
    <property type="protein sequence ID" value="CDY30975.1"/>
    <property type="molecule type" value="Genomic_DNA"/>
</dbReference>
<dbReference type="AlphaFoldDB" id="A0A078GWW7"/>
<evidence type="ECO:0000256" key="1">
    <source>
        <dbReference type="ARBA" id="ARBA00000382"/>
    </source>
</evidence>
<dbReference type="EC" id="3.2.1.39" evidence="3"/>
<dbReference type="InterPro" id="IPR044965">
    <property type="entry name" value="Glyco_hydro_17_plant"/>
</dbReference>
<evidence type="ECO:0000256" key="4">
    <source>
        <dbReference type="ARBA" id="ARBA00022801"/>
    </source>
</evidence>
<dbReference type="PaxDb" id="3708-A0A078GWW7"/>
<accession>A0A078GWW7</accession>
<dbReference type="Proteomes" id="UP000028999">
    <property type="component" value="Unassembled WGS sequence"/>
</dbReference>
<comment type="similarity">
    <text evidence="2 6">Belongs to the glycosyl hydrolase 17 family.</text>
</comment>
<dbReference type="Gene3D" id="3.20.20.80">
    <property type="entry name" value="Glycosidases"/>
    <property type="match status" value="2"/>
</dbReference>
<dbReference type="GO" id="GO:0042973">
    <property type="term" value="F:glucan endo-1,3-beta-D-glucosidase activity"/>
    <property type="evidence" value="ECO:0007669"/>
    <property type="project" value="UniProtKB-EC"/>
</dbReference>
<keyword evidence="8" id="KW-0732">Signal</keyword>
<dbReference type="InterPro" id="IPR000490">
    <property type="entry name" value="Glyco_hydro_17"/>
</dbReference>
<name>A0A078GWW7_BRANA</name>
<feature type="chain" id="PRO_5001736388" description="glucan endo-1,3-beta-D-glucosidase" evidence="8">
    <location>
        <begin position="31"/>
        <end position="353"/>
    </location>
</feature>
<evidence type="ECO:0000313" key="9">
    <source>
        <dbReference type="EMBL" id="CDY30975.1"/>
    </source>
</evidence>
<proteinExistence type="inferred from homology"/>
<evidence type="ECO:0000256" key="7">
    <source>
        <dbReference type="RuleBase" id="RU004336"/>
    </source>
</evidence>